<evidence type="ECO:0000313" key="3">
    <source>
        <dbReference type="Proteomes" id="UP000269721"/>
    </source>
</evidence>
<reference evidence="3" key="1">
    <citation type="journal article" date="2018" name="Nat. Microbiol.">
        <title>Leveraging single-cell genomics to expand the fungal tree of life.</title>
        <authorList>
            <person name="Ahrendt S.R."/>
            <person name="Quandt C.A."/>
            <person name="Ciobanu D."/>
            <person name="Clum A."/>
            <person name="Salamov A."/>
            <person name="Andreopoulos B."/>
            <person name="Cheng J.F."/>
            <person name="Woyke T."/>
            <person name="Pelin A."/>
            <person name="Henrissat B."/>
            <person name="Reynolds N.K."/>
            <person name="Benny G.L."/>
            <person name="Smith M.E."/>
            <person name="James T.Y."/>
            <person name="Grigoriev I.V."/>
        </authorList>
    </citation>
    <scope>NUCLEOTIDE SEQUENCE [LARGE SCALE GENOMIC DNA]</scope>
</reference>
<feature type="compositionally biased region" description="Low complexity" evidence="1">
    <location>
        <begin position="1"/>
        <end position="31"/>
    </location>
</feature>
<gene>
    <name evidence="2" type="ORF">BDK51DRAFT_51778</name>
</gene>
<evidence type="ECO:0000256" key="1">
    <source>
        <dbReference type="SAM" id="MobiDB-lite"/>
    </source>
</evidence>
<feature type="region of interest" description="Disordered" evidence="1">
    <location>
        <begin position="1"/>
        <end position="67"/>
    </location>
</feature>
<evidence type="ECO:0008006" key="4">
    <source>
        <dbReference type="Google" id="ProtNLM"/>
    </source>
</evidence>
<proteinExistence type="predicted"/>
<dbReference type="OrthoDB" id="2105338at2759"/>
<name>A0A4V1IRR5_9FUNG</name>
<sequence>MRSHSAPAAAAPPKLSLSPPRPKPSSSSPPRAALPPPAPGPQVAPAVEGRTDDVQCRAPRAPPRIDSRNVALGSLPTELWSRITSFVPDPTVFSRTCRSVRALLQDPPVRAQVLIVTYGANLALFRSTQRRRRLFAGCEFELVRALLAAGAKVPRWWVQLLHRRSLTHPPLLPLETLILAEALRLNPLPPDLLTANDALLFEALTNDLDNENNLETVRDLIVNTGFVPLEEITPCGPFRIYQLSKKDIRLLDVLIERNGLDVRSVNDRILRQVLSLPYLLTLKVLLDPRGVEKLHEYMSRGFILTPAVIASQLRDSTSPAVLQTFREHTAPSVLQSCALEVLRSFFDPDSPIHFPAQTATNILAICPIPDATLQEMILHDAGGRLPYATRCFEQPVPHLAWRWILARFGPGHPLSQSAFADLLLWTADLGPRLESFRRRTKDDPWIQTLHFLDAGVRLRPRHVPALAQIALAVQSHPVPSLVIARQLDWAGHDALPDRERQEWLVAVKDAVVDNKEWNRAARTVDRTWWAAKPRRGKETRPLRFLDEVQEMVKLLKRRREGLGRYRTLKW</sequence>
<dbReference type="AlphaFoldDB" id="A0A4V1IRR5"/>
<feature type="compositionally biased region" description="Pro residues" evidence="1">
    <location>
        <begin position="32"/>
        <end position="42"/>
    </location>
</feature>
<dbReference type="EMBL" id="KZ995288">
    <property type="protein sequence ID" value="RKO90977.1"/>
    <property type="molecule type" value="Genomic_DNA"/>
</dbReference>
<evidence type="ECO:0000313" key="2">
    <source>
        <dbReference type="EMBL" id="RKO90977.1"/>
    </source>
</evidence>
<dbReference type="Proteomes" id="UP000269721">
    <property type="component" value="Unassembled WGS sequence"/>
</dbReference>
<accession>A0A4V1IRR5</accession>
<organism evidence="2 3">
    <name type="scientific">Blyttiomyces helicus</name>
    <dbReference type="NCBI Taxonomy" id="388810"/>
    <lineage>
        <taxon>Eukaryota</taxon>
        <taxon>Fungi</taxon>
        <taxon>Fungi incertae sedis</taxon>
        <taxon>Chytridiomycota</taxon>
        <taxon>Chytridiomycota incertae sedis</taxon>
        <taxon>Chytridiomycetes</taxon>
        <taxon>Chytridiomycetes incertae sedis</taxon>
        <taxon>Blyttiomyces</taxon>
    </lineage>
</organism>
<keyword evidence="3" id="KW-1185">Reference proteome</keyword>
<protein>
    <recommendedName>
        <fullName evidence="4">F-box domain-containing protein</fullName>
    </recommendedName>
</protein>